<dbReference type="InterPro" id="IPR043917">
    <property type="entry name" value="DUF5753"/>
</dbReference>
<evidence type="ECO:0000313" key="2">
    <source>
        <dbReference type="EMBL" id="MCS7484569.1"/>
    </source>
</evidence>
<dbReference type="SMART" id="SM00530">
    <property type="entry name" value="HTH_XRE"/>
    <property type="match status" value="1"/>
</dbReference>
<dbReference type="Gene3D" id="1.10.260.40">
    <property type="entry name" value="lambda repressor-like DNA-binding domains"/>
    <property type="match status" value="1"/>
</dbReference>
<name>A0A9X2VYX2_9PSEU</name>
<dbReference type="RefSeq" id="WP_259630016.1">
    <property type="nucleotide sequence ID" value="NZ_JANYMP010000049.1"/>
</dbReference>
<protein>
    <submittedName>
        <fullName evidence="2">Helix-turn-helix domain-containing protein</fullName>
    </submittedName>
</protein>
<dbReference type="Pfam" id="PF13560">
    <property type="entry name" value="HTH_31"/>
    <property type="match status" value="1"/>
</dbReference>
<evidence type="ECO:0000259" key="1">
    <source>
        <dbReference type="PROSITE" id="PS50943"/>
    </source>
</evidence>
<organism evidence="2 3">
    <name type="scientific">Umezawaea endophytica</name>
    <dbReference type="NCBI Taxonomy" id="1654476"/>
    <lineage>
        <taxon>Bacteria</taxon>
        <taxon>Bacillati</taxon>
        <taxon>Actinomycetota</taxon>
        <taxon>Actinomycetes</taxon>
        <taxon>Pseudonocardiales</taxon>
        <taxon>Pseudonocardiaceae</taxon>
        <taxon>Umezawaea</taxon>
    </lineage>
</organism>
<feature type="domain" description="HTH cro/C1-type" evidence="1">
    <location>
        <begin position="26"/>
        <end position="68"/>
    </location>
</feature>
<evidence type="ECO:0000313" key="3">
    <source>
        <dbReference type="Proteomes" id="UP001141259"/>
    </source>
</evidence>
<accession>A0A9X2VYX2</accession>
<dbReference type="InterPro" id="IPR010982">
    <property type="entry name" value="Lambda_DNA-bd_dom_sf"/>
</dbReference>
<dbReference type="Pfam" id="PF19054">
    <property type="entry name" value="DUF5753"/>
    <property type="match status" value="1"/>
</dbReference>
<gene>
    <name evidence="2" type="ORF">NZH93_47735</name>
</gene>
<dbReference type="AlphaFoldDB" id="A0A9X2VYX2"/>
<sequence>MNHLGKFGWPTVDERGSSRQILARELKRLRLLAGLSGRELGRRAAMSQSKVSRIEAGTALPTASEAERWGRVLDAGEEAVRWLVVLTGDAHLEAHSWSAALHGHKHLQHEIGGWEADATLVRTYQPSIVPGLLQIPDYARRVFSLFSPRYDEDALVAAVTGRMDRQLALYKAGKKFEFIVTETALCWRPGPPGMLIAQLDRLMSISTLENIVFGLIPLDREALATYSHGFVIYEDEGETVVSLEMIHGPLTLDSLEDIEPYRQRWSVLQEMSLFDEEARGLIDDLIGRTRRNAALDSGEASRLGR</sequence>
<dbReference type="InterPro" id="IPR001387">
    <property type="entry name" value="Cro/C1-type_HTH"/>
</dbReference>
<dbReference type="SUPFAM" id="SSF47413">
    <property type="entry name" value="lambda repressor-like DNA-binding domains"/>
    <property type="match status" value="1"/>
</dbReference>
<dbReference type="CDD" id="cd00093">
    <property type="entry name" value="HTH_XRE"/>
    <property type="match status" value="1"/>
</dbReference>
<comment type="caution">
    <text evidence="2">The sequence shown here is derived from an EMBL/GenBank/DDBJ whole genome shotgun (WGS) entry which is preliminary data.</text>
</comment>
<keyword evidence="3" id="KW-1185">Reference proteome</keyword>
<dbReference type="Proteomes" id="UP001141259">
    <property type="component" value="Unassembled WGS sequence"/>
</dbReference>
<dbReference type="GO" id="GO:0003677">
    <property type="term" value="F:DNA binding"/>
    <property type="evidence" value="ECO:0007669"/>
    <property type="project" value="InterPro"/>
</dbReference>
<reference evidence="2" key="1">
    <citation type="submission" date="2022-08" db="EMBL/GenBank/DDBJ databases">
        <authorList>
            <person name="Tistechok S."/>
            <person name="Samborskyy M."/>
            <person name="Roman I."/>
        </authorList>
    </citation>
    <scope>NUCLEOTIDE SEQUENCE</scope>
    <source>
        <strain evidence="2">DSM 103496</strain>
    </source>
</reference>
<proteinExistence type="predicted"/>
<dbReference type="EMBL" id="JANYMP010000049">
    <property type="protein sequence ID" value="MCS7484569.1"/>
    <property type="molecule type" value="Genomic_DNA"/>
</dbReference>
<dbReference type="PROSITE" id="PS50943">
    <property type="entry name" value="HTH_CROC1"/>
    <property type="match status" value="1"/>
</dbReference>